<evidence type="ECO:0000313" key="2">
    <source>
        <dbReference type="EMBL" id="OCR90838.1"/>
    </source>
</evidence>
<sequence>MLEIYRGYWMNFFEFNGVSSRKEFWIPVLINAILLIFLFAIPIIGFLAIAVNLIGSIAISIRRLRDAGFNPWWFVISLLPFFGLFLIVMFCYPTK</sequence>
<name>A0AAX0HBW7_CAMFE</name>
<dbReference type="EMBL" id="LFLK01000004">
    <property type="protein sequence ID" value="OCR90838.1"/>
    <property type="molecule type" value="Genomic_DNA"/>
</dbReference>
<dbReference type="Proteomes" id="UP000093100">
    <property type="component" value="Unassembled WGS sequence"/>
</dbReference>
<keyword evidence="1" id="KW-0812">Transmembrane</keyword>
<organism evidence="2 3">
    <name type="scientific">Campylobacter fetus subsp. testudinum</name>
    <dbReference type="NCBI Taxonomy" id="1507806"/>
    <lineage>
        <taxon>Bacteria</taxon>
        <taxon>Pseudomonadati</taxon>
        <taxon>Campylobacterota</taxon>
        <taxon>Epsilonproteobacteria</taxon>
        <taxon>Campylobacterales</taxon>
        <taxon>Campylobacteraceae</taxon>
        <taxon>Campylobacter</taxon>
    </lineage>
</organism>
<dbReference type="AlphaFoldDB" id="A0AAX0HBW7"/>
<keyword evidence="1" id="KW-1133">Transmembrane helix</keyword>
<accession>A0AAX0HBW7</accession>
<reference evidence="2 3" key="1">
    <citation type="journal article" date="2016" name="Genome Biol. Evol.">
        <title>Comparative Genomics of Campylobacter fetus from Reptiles and Mammals Reveals Divergent Evolution in Host-Associated Lineages.</title>
        <authorList>
            <person name="Gilbert M.J."/>
            <person name="Miller W.G."/>
            <person name="Yee E."/>
            <person name="Zomer A.L."/>
            <person name="van der Graaf-van Bloois L."/>
            <person name="Fitzgerald C."/>
            <person name="Forbes K.J."/>
            <person name="Meric G."/>
            <person name="Sheppard S.K."/>
            <person name="Wagenaar J.A."/>
            <person name="Duim B."/>
        </authorList>
    </citation>
    <scope>NUCLEOTIDE SEQUENCE [LARGE SCALE GENOMIC DNA]</scope>
    <source>
        <strain evidence="2 3">12S02225-3</strain>
    </source>
</reference>
<dbReference type="GO" id="GO:0005886">
    <property type="term" value="C:plasma membrane"/>
    <property type="evidence" value="ECO:0007669"/>
    <property type="project" value="TreeGrafter"/>
</dbReference>
<evidence type="ECO:0008006" key="4">
    <source>
        <dbReference type="Google" id="ProtNLM"/>
    </source>
</evidence>
<dbReference type="Pfam" id="PF05656">
    <property type="entry name" value="DUF805"/>
    <property type="match status" value="1"/>
</dbReference>
<gene>
    <name evidence="2" type="ORF">CFT12S02225_04960</name>
</gene>
<dbReference type="PANTHER" id="PTHR34980:SF2">
    <property type="entry name" value="INNER MEMBRANE PROTEIN YHAH-RELATED"/>
    <property type="match status" value="1"/>
</dbReference>
<feature type="transmembrane region" description="Helical" evidence="1">
    <location>
        <begin position="71"/>
        <end position="92"/>
    </location>
</feature>
<evidence type="ECO:0000313" key="3">
    <source>
        <dbReference type="Proteomes" id="UP000093100"/>
    </source>
</evidence>
<dbReference type="InterPro" id="IPR008523">
    <property type="entry name" value="DUF805"/>
</dbReference>
<keyword evidence="1" id="KW-0472">Membrane</keyword>
<dbReference type="PANTHER" id="PTHR34980">
    <property type="entry name" value="INNER MEMBRANE PROTEIN-RELATED-RELATED"/>
    <property type="match status" value="1"/>
</dbReference>
<evidence type="ECO:0000256" key="1">
    <source>
        <dbReference type="SAM" id="Phobius"/>
    </source>
</evidence>
<dbReference type="RefSeq" id="WP_065840518.1">
    <property type="nucleotide sequence ID" value="NZ_LFLK01000004.1"/>
</dbReference>
<comment type="caution">
    <text evidence="2">The sequence shown here is derived from an EMBL/GenBank/DDBJ whole genome shotgun (WGS) entry which is preliminary data.</text>
</comment>
<feature type="transmembrane region" description="Helical" evidence="1">
    <location>
        <begin position="28"/>
        <end position="59"/>
    </location>
</feature>
<proteinExistence type="predicted"/>
<protein>
    <recommendedName>
        <fullName evidence="4">DUF805 domain-containing protein</fullName>
    </recommendedName>
</protein>